<feature type="transmembrane region" description="Helical" evidence="1">
    <location>
        <begin position="943"/>
        <end position="967"/>
    </location>
</feature>
<feature type="transmembrane region" description="Helical" evidence="1">
    <location>
        <begin position="12"/>
        <end position="29"/>
    </location>
</feature>
<name>A0ABM7WP76_9BACT</name>
<reference evidence="3" key="1">
    <citation type="journal article" date="2022" name="Int. J. Syst. Evol. Microbiol.">
        <title>Anaeromyxobacter oryzae sp. nov., Anaeromyxobacter diazotrophicus sp. nov. and Anaeromyxobacter paludicola sp. nov., isolated from paddy soils.</title>
        <authorList>
            <person name="Itoh H."/>
            <person name="Xu Z."/>
            <person name="Mise K."/>
            <person name="Masuda Y."/>
            <person name="Ushijima N."/>
            <person name="Hayakawa C."/>
            <person name="Shiratori Y."/>
            <person name="Senoo K."/>
        </authorList>
    </citation>
    <scope>NUCLEOTIDE SEQUENCE [LARGE SCALE GENOMIC DNA]</scope>
    <source>
        <strain evidence="3">Red232</strain>
    </source>
</reference>
<feature type="transmembrane region" description="Helical" evidence="1">
    <location>
        <begin position="460"/>
        <end position="479"/>
    </location>
</feature>
<dbReference type="PANTHER" id="PTHR32063:SF8">
    <property type="entry name" value="CATION EFFLUX PROTEIN"/>
    <property type="match status" value="1"/>
</dbReference>
<dbReference type="Proteomes" id="UP001162891">
    <property type="component" value="Chromosome"/>
</dbReference>
<dbReference type="PANTHER" id="PTHR32063">
    <property type="match status" value="1"/>
</dbReference>
<evidence type="ECO:0000313" key="2">
    <source>
        <dbReference type="EMBL" id="BDG01258.1"/>
    </source>
</evidence>
<organism evidence="2 3">
    <name type="scientific">Anaeromyxobacter oryzae</name>
    <dbReference type="NCBI Taxonomy" id="2918170"/>
    <lineage>
        <taxon>Bacteria</taxon>
        <taxon>Pseudomonadati</taxon>
        <taxon>Myxococcota</taxon>
        <taxon>Myxococcia</taxon>
        <taxon>Myxococcales</taxon>
        <taxon>Cystobacterineae</taxon>
        <taxon>Anaeromyxobacteraceae</taxon>
        <taxon>Anaeromyxobacter</taxon>
    </lineage>
</organism>
<dbReference type="Gene3D" id="3.30.2090.10">
    <property type="entry name" value="Multidrug efflux transporter AcrB TolC docking domain, DN and DC subdomains"/>
    <property type="match status" value="2"/>
</dbReference>
<dbReference type="InterPro" id="IPR027463">
    <property type="entry name" value="AcrB_DN_DC_subdom"/>
</dbReference>
<protein>
    <submittedName>
        <fullName evidence="2">RND transporter</fullName>
    </submittedName>
</protein>
<proteinExistence type="predicted"/>
<feature type="transmembrane region" description="Helical" evidence="1">
    <location>
        <begin position="529"/>
        <end position="546"/>
    </location>
</feature>
<feature type="transmembrane region" description="Helical" evidence="1">
    <location>
        <begin position="1020"/>
        <end position="1043"/>
    </location>
</feature>
<accession>A0ABM7WP76</accession>
<dbReference type="Gene3D" id="1.20.1640.10">
    <property type="entry name" value="Multidrug efflux transporter AcrB transmembrane domain"/>
    <property type="match status" value="2"/>
</dbReference>
<dbReference type="Gene3D" id="3.30.70.1320">
    <property type="entry name" value="Multidrug efflux transporter AcrB pore domain like"/>
    <property type="match status" value="1"/>
</dbReference>
<feature type="transmembrane region" description="Helical" evidence="1">
    <location>
        <begin position="988"/>
        <end position="1008"/>
    </location>
</feature>
<keyword evidence="1" id="KW-1133">Transmembrane helix</keyword>
<keyword evidence="3" id="KW-1185">Reference proteome</keyword>
<feature type="transmembrane region" description="Helical" evidence="1">
    <location>
        <begin position="432"/>
        <end position="454"/>
    </location>
</feature>
<keyword evidence="1" id="KW-0812">Transmembrane</keyword>
<dbReference type="SUPFAM" id="SSF82693">
    <property type="entry name" value="Multidrug efflux transporter AcrB pore domain, PN1, PN2, PC1 and PC2 subdomains"/>
    <property type="match status" value="3"/>
</dbReference>
<feature type="transmembrane region" description="Helical" evidence="1">
    <location>
        <begin position="910"/>
        <end position="931"/>
    </location>
</feature>
<dbReference type="SUPFAM" id="SSF82714">
    <property type="entry name" value="Multidrug efflux transporter AcrB TolC docking domain, DN and DC subdomains"/>
    <property type="match status" value="2"/>
</dbReference>
<sequence length="1067" mass="114981">MWLTRLALRNPIFILMMSLMVTALGWVSLTRLSVDLFPQIDIPIIRVATFYTGAGPVDIEKSITMPIERAVSASPGVDRVESTSKQGVSLVSVWFQYGTNLDNAQFEVSQRIAQILNTLPPGIQQPFVIKFDVTNIPVVQIAMSGEGLDEKQLYDLGYNVIEPQLERIPGVASASVGGGKVREIEVMVHRDALRARGLGILDVVSAVKGSNLLFPSGNLRAGDRDYNVFSNTSFGEARPLRDVVVRPPDAATAAPVRVSDVARVEDGTADQTEIVRINGERGVFFRVLKQPGANTVGVVDAVRKAIGNLRGVPPNVKLSISFDQSSYIRAAISSLEHEAVTGGLLAVAVILVFLVSLSATGIIAVAIPLSIVATFVLLYFTGQTLNVFTLGGLALGVGRLVDDSIVELENIHRHLALGQDRRSAVLNAAQEVAMPIFVSTVTTIVVFFPVVFLAGVAKNLFLPLALTIAFALIMSFFVSRTVTPILCLKYLKAEGPGRGHPFSAWVTSRFDRLDEAYARSLRWVLGHRLPVIVGILAVFIASLFLSKRIGTEFFPETDESQFSLNYKTPIGTRVERTEQVTARLEDTVVRTLRGERAKDGSPAVTTMISDTGLPLGRSAIFTSNTGPHAGNLNVNLVPHVDRGLTDQAMAEKVRSAVQKEFPGTQVYFFVGGIVKRILNFGSAAPIDVEIVGYDLDAGGDYAKRLLGTLRGLRDDAGNPLLTDVQISREENYPELDVLVDREKAGRLGLSETQVAQTVLTSLAGSNQFSPIPYIDARTGNQYYINVRLDDAFRDHVQDVPDIFVKSPAGPVVNLANIATVKRSSGPVLVNRKYLQRIIDVTANVAPGKDLGTASGAVQRALQDVPPPDGFTAQLGGQTAAQREAFSGLIFAAILAIALVYMILASQFKSLLDPLVIMFSVPLGISGVYAMLWLTGTSLSVNSFMGVIMMVGIVVSNGVLLVDFARVLQGRGMPLVEATVLAGKTRLRPILMTTIATIVGLIPMALGIGEGSETNLPLARAVIGGLTVSTFFTLFLIPALYTLLERYSRHQHRDDDAEAQLAPEAAGH</sequence>
<dbReference type="SUPFAM" id="SSF82866">
    <property type="entry name" value="Multidrug efflux transporter AcrB transmembrane domain"/>
    <property type="match status" value="2"/>
</dbReference>
<gene>
    <name evidence="2" type="ORF">AMOR_02540</name>
</gene>
<dbReference type="PRINTS" id="PR00702">
    <property type="entry name" value="ACRIFLAVINRP"/>
</dbReference>
<dbReference type="InterPro" id="IPR001036">
    <property type="entry name" value="Acrflvin-R"/>
</dbReference>
<evidence type="ECO:0000313" key="3">
    <source>
        <dbReference type="Proteomes" id="UP001162891"/>
    </source>
</evidence>
<dbReference type="Pfam" id="PF00873">
    <property type="entry name" value="ACR_tran"/>
    <property type="match status" value="1"/>
</dbReference>
<evidence type="ECO:0000256" key="1">
    <source>
        <dbReference type="SAM" id="Phobius"/>
    </source>
</evidence>
<dbReference type="Gene3D" id="3.30.70.1430">
    <property type="entry name" value="Multidrug efflux transporter AcrB pore domain"/>
    <property type="match status" value="2"/>
</dbReference>
<dbReference type="RefSeq" id="WP_248357650.1">
    <property type="nucleotide sequence ID" value="NZ_AP025591.1"/>
</dbReference>
<dbReference type="Gene3D" id="3.30.70.1440">
    <property type="entry name" value="Multidrug efflux transporter AcrB pore domain"/>
    <property type="match status" value="1"/>
</dbReference>
<keyword evidence="1" id="KW-0472">Membrane</keyword>
<dbReference type="EMBL" id="AP025591">
    <property type="protein sequence ID" value="BDG01258.1"/>
    <property type="molecule type" value="Genomic_DNA"/>
</dbReference>
<feature type="transmembrane region" description="Helical" evidence="1">
    <location>
        <begin position="884"/>
        <end position="903"/>
    </location>
</feature>